<keyword evidence="1" id="KW-0482">Metalloprotease</keyword>
<feature type="domain" description="MPN" evidence="2">
    <location>
        <begin position="1"/>
        <end position="47"/>
    </location>
</feature>
<evidence type="ECO:0000313" key="3">
    <source>
        <dbReference type="EMBL" id="CAA9279201.1"/>
    </source>
</evidence>
<dbReference type="AlphaFoldDB" id="A0A6J4JJW4"/>
<accession>A0A6J4JJW4</accession>
<dbReference type="GO" id="GO:0008237">
    <property type="term" value="F:metallopeptidase activity"/>
    <property type="evidence" value="ECO:0007669"/>
    <property type="project" value="UniProtKB-KW"/>
</dbReference>
<proteinExistence type="predicted"/>
<evidence type="ECO:0000256" key="1">
    <source>
        <dbReference type="ARBA" id="ARBA00023049"/>
    </source>
</evidence>
<gene>
    <name evidence="3" type="ORF">AVDCRST_MAG26-3249</name>
</gene>
<dbReference type="Gene3D" id="3.40.140.10">
    <property type="entry name" value="Cytidine Deaminase, domain 2"/>
    <property type="match status" value="1"/>
</dbReference>
<organism evidence="3">
    <name type="scientific">uncultured Chloroflexia bacterium</name>
    <dbReference type="NCBI Taxonomy" id="1672391"/>
    <lineage>
        <taxon>Bacteria</taxon>
        <taxon>Bacillati</taxon>
        <taxon>Chloroflexota</taxon>
        <taxon>Chloroflexia</taxon>
        <taxon>environmental samples</taxon>
    </lineage>
</organism>
<dbReference type="Pfam" id="PF04002">
    <property type="entry name" value="RadC"/>
    <property type="match status" value="1"/>
</dbReference>
<protein>
    <recommendedName>
        <fullName evidence="2">MPN domain-containing protein</fullName>
    </recommendedName>
</protein>
<dbReference type="InterPro" id="IPR025657">
    <property type="entry name" value="RadC_JAB"/>
</dbReference>
<name>A0A6J4JJW4_9CHLR</name>
<reference evidence="3" key="1">
    <citation type="submission" date="2020-02" db="EMBL/GenBank/DDBJ databases">
        <authorList>
            <person name="Meier V. D."/>
        </authorList>
    </citation>
    <scope>NUCLEOTIDE SEQUENCE</scope>
    <source>
        <strain evidence="3">AVDCRST_MAG26</strain>
    </source>
</reference>
<dbReference type="EMBL" id="CADCTK010000754">
    <property type="protein sequence ID" value="CAA9279201.1"/>
    <property type="molecule type" value="Genomic_DNA"/>
</dbReference>
<sequence length="79" mass="8758">MTPTPFSEDIAVTREIVEAGKRLGVDVLDHLLIGQGRWVSVRERRLGLMRLGDGNLLHPESTIQRAKELVCVTARADGH</sequence>
<keyword evidence="1" id="KW-0645">Protease</keyword>
<dbReference type="PROSITE" id="PS50249">
    <property type="entry name" value="MPN"/>
    <property type="match status" value="1"/>
</dbReference>
<keyword evidence="1" id="KW-0378">Hydrolase</keyword>
<dbReference type="InterPro" id="IPR037518">
    <property type="entry name" value="MPN"/>
</dbReference>
<evidence type="ECO:0000259" key="2">
    <source>
        <dbReference type="PROSITE" id="PS50249"/>
    </source>
</evidence>